<dbReference type="AlphaFoldDB" id="A0A2V1GNK1"/>
<dbReference type="InterPro" id="IPR039261">
    <property type="entry name" value="FNR_nucleotide-bd"/>
</dbReference>
<accession>A0A2V1GNK1</accession>
<gene>
    <name evidence="3" type="ORF">DC094_20885</name>
</gene>
<sequence>MAKPAPRELTVLSIQPLSPNMHRFILEGGSLADFPANQASAYVKLVFENPDPDSDRPLMRSITVVTSDPEQKTLTVDIALHNRDNPEKQGPAGLWAASAKPGSHVLLSGPGDCKLVDLTADWFLLAGDLTALPAIRANLQQMPKTAKGHVVLEVPTIADSDALLIEKQDFPEGIELHWIINPNPGQQSDLLQRTVASLNWLPGRPYIWAAGELKSVLQLRNHLNQQMSAPRPVRYISSYWQLGLDDEQHKLEKKRQLAE</sequence>
<protein>
    <submittedName>
        <fullName evidence="3">NADPH-dependent ferric siderophore reductase</fullName>
    </submittedName>
</protein>
<dbReference type="RefSeq" id="WP_116689060.1">
    <property type="nucleotide sequence ID" value="NZ_CAWNYD010000015.1"/>
</dbReference>
<dbReference type="CDD" id="cd06193">
    <property type="entry name" value="siderophore_interacting"/>
    <property type="match status" value="1"/>
</dbReference>
<evidence type="ECO:0000313" key="4">
    <source>
        <dbReference type="Proteomes" id="UP000244906"/>
    </source>
</evidence>
<dbReference type="InterPro" id="IPR039374">
    <property type="entry name" value="SIP_fam"/>
</dbReference>
<dbReference type="SUPFAM" id="SSF63380">
    <property type="entry name" value="Riboflavin synthase domain-like"/>
    <property type="match status" value="1"/>
</dbReference>
<organism evidence="3 4">
    <name type="scientific">Pelagibaculum spongiae</name>
    <dbReference type="NCBI Taxonomy" id="2080658"/>
    <lineage>
        <taxon>Bacteria</taxon>
        <taxon>Pseudomonadati</taxon>
        <taxon>Pseudomonadota</taxon>
        <taxon>Gammaproteobacteria</taxon>
        <taxon>Oceanospirillales</taxon>
        <taxon>Pelagibaculum</taxon>
    </lineage>
</organism>
<dbReference type="Pfam" id="PF08021">
    <property type="entry name" value="FAD_binding_9"/>
    <property type="match status" value="2"/>
</dbReference>
<feature type="domain" description="FAD-binding FR-type" evidence="2">
    <location>
        <begin position="4"/>
        <end position="117"/>
    </location>
</feature>
<keyword evidence="4" id="KW-1185">Reference proteome</keyword>
<evidence type="ECO:0000313" key="3">
    <source>
        <dbReference type="EMBL" id="PVZ63541.1"/>
    </source>
</evidence>
<evidence type="ECO:0000259" key="2">
    <source>
        <dbReference type="PROSITE" id="PS51384"/>
    </source>
</evidence>
<dbReference type="PANTHER" id="PTHR30157:SF0">
    <property type="entry name" value="NADPH-DEPENDENT FERRIC-CHELATE REDUCTASE"/>
    <property type="match status" value="1"/>
</dbReference>
<evidence type="ECO:0000256" key="1">
    <source>
        <dbReference type="ARBA" id="ARBA00035644"/>
    </source>
</evidence>
<dbReference type="EMBL" id="QDDL01000015">
    <property type="protein sequence ID" value="PVZ63541.1"/>
    <property type="molecule type" value="Genomic_DNA"/>
</dbReference>
<comment type="caution">
    <text evidence="3">The sequence shown here is derived from an EMBL/GenBank/DDBJ whole genome shotgun (WGS) entry which is preliminary data.</text>
</comment>
<comment type="similarity">
    <text evidence="1">Belongs to the SIP oxidoreductase family.</text>
</comment>
<dbReference type="InterPro" id="IPR017927">
    <property type="entry name" value="FAD-bd_FR_type"/>
</dbReference>
<dbReference type="GO" id="GO:0016491">
    <property type="term" value="F:oxidoreductase activity"/>
    <property type="evidence" value="ECO:0007669"/>
    <property type="project" value="InterPro"/>
</dbReference>
<dbReference type="Proteomes" id="UP000244906">
    <property type="component" value="Unassembled WGS sequence"/>
</dbReference>
<reference evidence="3 4" key="1">
    <citation type="submission" date="2018-04" db="EMBL/GenBank/DDBJ databases">
        <title>Thalassorhabdus spongiae gen. nov., sp. nov., isolated from a marine sponge in South-West Iceland.</title>
        <authorList>
            <person name="Knobloch S."/>
            <person name="Daussin A."/>
            <person name="Johannsson R."/>
            <person name="Marteinsson V.T."/>
        </authorList>
    </citation>
    <scope>NUCLEOTIDE SEQUENCE [LARGE SCALE GENOMIC DNA]</scope>
    <source>
        <strain evidence="3 4">Hp12</strain>
    </source>
</reference>
<dbReference type="Pfam" id="PF04954">
    <property type="entry name" value="SIP"/>
    <property type="match status" value="1"/>
</dbReference>
<dbReference type="InterPro" id="IPR013113">
    <property type="entry name" value="SIP_FAD-bd"/>
</dbReference>
<dbReference type="OrthoDB" id="9814826at2"/>
<proteinExistence type="inferred from homology"/>
<dbReference type="InterPro" id="IPR007037">
    <property type="entry name" value="SIP_rossman_dom"/>
</dbReference>
<name>A0A2V1GNK1_9GAMM</name>
<dbReference type="PANTHER" id="PTHR30157">
    <property type="entry name" value="FERRIC REDUCTASE, NADPH-DEPENDENT"/>
    <property type="match status" value="1"/>
</dbReference>
<dbReference type="Gene3D" id="3.40.50.80">
    <property type="entry name" value="Nucleotide-binding domain of ferredoxin-NADP reductase (FNR) module"/>
    <property type="match status" value="1"/>
</dbReference>
<dbReference type="Gene3D" id="2.40.30.10">
    <property type="entry name" value="Translation factors"/>
    <property type="match status" value="1"/>
</dbReference>
<dbReference type="PROSITE" id="PS51384">
    <property type="entry name" value="FAD_FR"/>
    <property type="match status" value="1"/>
</dbReference>
<dbReference type="InterPro" id="IPR017938">
    <property type="entry name" value="Riboflavin_synthase-like_b-brl"/>
</dbReference>